<feature type="domain" description="OmpA-like" evidence="6">
    <location>
        <begin position="297"/>
        <end position="415"/>
    </location>
</feature>
<evidence type="ECO:0000313" key="7">
    <source>
        <dbReference type="EMBL" id="SFC07410.1"/>
    </source>
</evidence>
<dbReference type="RefSeq" id="WP_091509350.1">
    <property type="nucleotide sequence ID" value="NZ_FOLE01000002.1"/>
</dbReference>
<keyword evidence="2 4" id="KW-0472">Membrane</keyword>
<dbReference type="InterPro" id="IPR006665">
    <property type="entry name" value="OmpA-like"/>
</dbReference>
<feature type="signal peptide" evidence="5">
    <location>
        <begin position="1"/>
        <end position="20"/>
    </location>
</feature>
<dbReference type="STRING" id="927664.SAMN05421780_102479"/>
<dbReference type="PRINTS" id="PR01021">
    <property type="entry name" value="OMPADOMAIN"/>
</dbReference>
<comment type="subcellular location">
    <subcellularLocation>
        <location evidence="1">Cell outer membrane</location>
    </subcellularLocation>
</comment>
<dbReference type="InterPro" id="IPR050330">
    <property type="entry name" value="Bact_OuterMem_StrucFunc"/>
</dbReference>
<gene>
    <name evidence="7" type="ORF">SAMN05421780_102479</name>
</gene>
<sequence>MKYTNVLKISLLAVALASFAACDLLKPKRTYSSTADCGGPDDGRFTIGANGIRLMYGFPIPASTSHFVIKVNDKYASNYGGLGGNVQHICTTKKMKVVGKKKFSEMEFEFEGIKLLQRLIPVDNNLAEVDSTGAARYYRIEYEFTNKTLVNNTVGLLLLIDNMIADNDAPKLDADGKRVTVETKFEGAQIPKQVFLYRTEGDLSDHTAEILTQQAEATKPDELAIGRWPYFHRVVWDYTPSGSGYTDAAVLMRWNPREITPLQKVKYATYYGMARKTDKSKKLLTNESVNISAVFSEKKSPALLTDTVYFDNADTELSPKFKKALDRLLQGKNPQNVVGAIVEGHTDAVGGDDANVDYSRNRAKAVLTYLGKKGIAANKVVPKGYGETYADQSAIAQKKGKAKDRKAVIIIYYQER</sequence>
<evidence type="ECO:0000313" key="8">
    <source>
        <dbReference type="Proteomes" id="UP000199514"/>
    </source>
</evidence>
<dbReference type="PROSITE" id="PS51257">
    <property type="entry name" value="PROKAR_LIPOPROTEIN"/>
    <property type="match status" value="1"/>
</dbReference>
<dbReference type="CDD" id="cd07185">
    <property type="entry name" value="OmpA_C-like"/>
    <property type="match status" value="1"/>
</dbReference>
<dbReference type="GO" id="GO:0009279">
    <property type="term" value="C:cell outer membrane"/>
    <property type="evidence" value="ECO:0007669"/>
    <property type="project" value="UniProtKB-SubCell"/>
</dbReference>
<dbReference type="PROSITE" id="PS51123">
    <property type="entry name" value="OMPA_2"/>
    <property type="match status" value="1"/>
</dbReference>
<evidence type="ECO:0000259" key="6">
    <source>
        <dbReference type="PROSITE" id="PS51123"/>
    </source>
</evidence>
<organism evidence="7 8">
    <name type="scientific">Flexibacter flexilis DSM 6793</name>
    <dbReference type="NCBI Taxonomy" id="927664"/>
    <lineage>
        <taxon>Bacteria</taxon>
        <taxon>Pseudomonadati</taxon>
        <taxon>Bacteroidota</taxon>
        <taxon>Cytophagia</taxon>
        <taxon>Cytophagales</taxon>
        <taxon>Flexibacteraceae</taxon>
        <taxon>Flexibacter</taxon>
    </lineage>
</organism>
<dbReference type="Proteomes" id="UP000199514">
    <property type="component" value="Unassembled WGS sequence"/>
</dbReference>
<accession>A0A1I1GE63</accession>
<evidence type="ECO:0000256" key="4">
    <source>
        <dbReference type="PROSITE-ProRule" id="PRU00473"/>
    </source>
</evidence>
<dbReference type="InterPro" id="IPR036737">
    <property type="entry name" value="OmpA-like_sf"/>
</dbReference>
<dbReference type="PANTHER" id="PTHR30329">
    <property type="entry name" value="STATOR ELEMENT OF FLAGELLAR MOTOR COMPLEX"/>
    <property type="match status" value="1"/>
</dbReference>
<dbReference type="InterPro" id="IPR006664">
    <property type="entry name" value="OMP_bac"/>
</dbReference>
<reference evidence="7 8" key="1">
    <citation type="submission" date="2016-10" db="EMBL/GenBank/DDBJ databases">
        <authorList>
            <person name="de Groot N.N."/>
        </authorList>
    </citation>
    <scope>NUCLEOTIDE SEQUENCE [LARGE SCALE GENOMIC DNA]</scope>
    <source>
        <strain evidence="7 8">DSM 6793</strain>
    </source>
</reference>
<keyword evidence="8" id="KW-1185">Reference proteome</keyword>
<evidence type="ECO:0000256" key="2">
    <source>
        <dbReference type="ARBA" id="ARBA00023136"/>
    </source>
</evidence>
<keyword evidence="3" id="KW-0998">Cell outer membrane</keyword>
<dbReference type="SUPFAM" id="SSF103088">
    <property type="entry name" value="OmpA-like"/>
    <property type="match status" value="1"/>
</dbReference>
<keyword evidence="5" id="KW-0732">Signal</keyword>
<dbReference type="AlphaFoldDB" id="A0A1I1GE63"/>
<dbReference type="PANTHER" id="PTHR30329:SF21">
    <property type="entry name" value="LIPOPROTEIN YIAD-RELATED"/>
    <property type="match status" value="1"/>
</dbReference>
<dbReference type="EMBL" id="FOLE01000002">
    <property type="protein sequence ID" value="SFC07410.1"/>
    <property type="molecule type" value="Genomic_DNA"/>
</dbReference>
<dbReference type="Gene3D" id="3.30.1330.60">
    <property type="entry name" value="OmpA-like domain"/>
    <property type="match status" value="1"/>
</dbReference>
<dbReference type="OrthoDB" id="9763897at2"/>
<evidence type="ECO:0000256" key="5">
    <source>
        <dbReference type="SAM" id="SignalP"/>
    </source>
</evidence>
<evidence type="ECO:0000256" key="3">
    <source>
        <dbReference type="ARBA" id="ARBA00023237"/>
    </source>
</evidence>
<proteinExistence type="predicted"/>
<feature type="chain" id="PRO_5011629460" evidence="5">
    <location>
        <begin position="21"/>
        <end position="416"/>
    </location>
</feature>
<evidence type="ECO:0000256" key="1">
    <source>
        <dbReference type="ARBA" id="ARBA00004442"/>
    </source>
</evidence>
<protein>
    <submittedName>
        <fullName evidence="7">OmpA family protein</fullName>
    </submittedName>
</protein>
<name>A0A1I1GE63_9BACT</name>
<dbReference type="Pfam" id="PF00691">
    <property type="entry name" value="OmpA"/>
    <property type="match status" value="1"/>
</dbReference>